<dbReference type="EMBL" id="BKCJ010418240">
    <property type="protein sequence ID" value="GFA40488.1"/>
    <property type="molecule type" value="Genomic_DNA"/>
</dbReference>
<evidence type="ECO:0000313" key="2">
    <source>
        <dbReference type="EMBL" id="GFA40488.1"/>
    </source>
</evidence>
<keyword evidence="2" id="KW-0695">RNA-directed DNA polymerase</keyword>
<feature type="region of interest" description="Disordered" evidence="1">
    <location>
        <begin position="167"/>
        <end position="210"/>
    </location>
</feature>
<feature type="region of interest" description="Disordered" evidence="1">
    <location>
        <begin position="24"/>
        <end position="52"/>
    </location>
</feature>
<accession>A0A699JLD8</accession>
<name>A0A699JLD8_TANCI</name>
<reference evidence="2" key="1">
    <citation type="journal article" date="2019" name="Sci. Rep.">
        <title>Draft genome of Tanacetum cinerariifolium, the natural source of mosquito coil.</title>
        <authorList>
            <person name="Yamashiro T."/>
            <person name="Shiraishi A."/>
            <person name="Satake H."/>
            <person name="Nakayama K."/>
        </authorList>
    </citation>
    <scope>NUCLEOTIDE SEQUENCE</scope>
</reference>
<dbReference type="GO" id="GO:0003964">
    <property type="term" value="F:RNA-directed DNA polymerase activity"/>
    <property type="evidence" value="ECO:0007669"/>
    <property type="project" value="UniProtKB-KW"/>
</dbReference>
<keyword evidence="2" id="KW-0548">Nucleotidyltransferase</keyword>
<feature type="compositionally biased region" description="Basic and acidic residues" evidence="1">
    <location>
        <begin position="167"/>
        <end position="189"/>
    </location>
</feature>
<comment type="caution">
    <text evidence="2">The sequence shown here is derived from an EMBL/GenBank/DDBJ whole genome shotgun (WGS) entry which is preliminary data.</text>
</comment>
<organism evidence="2">
    <name type="scientific">Tanacetum cinerariifolium</name>
    <name type="common">Dalmatian daisy</name>
    <name type="synonym">Chrysanthemum cinerariifolium</name>
    <dbReference type="NCBI Taxonomy" id="118510"/>
    <lineage>
        <taxon>Eukaryota</taxon>
        <taxon>Viridiplantae</taxon>
        <taxon>Streptophyta</taxon>
        <taxon>Embryophyta</taxon>
        <taxon>Tracheophyta</taxon>
        <taxon>Spermatophyta</taxon>
        <taxon>Magnoliopsida</taxon>
        <taxon>eudicotyledons</taxon>
        <taxon>Gunneridae</taxon>
        <taxon>Pentapetalae</taxon>
        <taxon>asterids</taxon>
        <taxon>campanulids</taxon>
        <taxon>Asterales</taxon>
        <taxon>Asteraceae</taxon>
        <taxon>Asteroideae</taxon>
        <taxon>Anthemideae</taxon>
        <taxon>Anthemidinae</taxon>
        <taxon>Tanacetum</taxon>
    </lineage>
</organism>
<dbReference type="AlphaFoldDB" id="A0A699JLD8"/>
<protein>
    <submittedName>
        <fullName evidence="2">Reverse transcriptase domain-containing protein</fullName>
    </submittedName>
</protein>
<proteinExistence type="predicted"/>
<evidence type="ECO:0000256" key="1">
    <source>
        <dbReference type="SAM" id="MobiDB-lite"/>
    </source>
</evidence>
<sequence>MPRRVMTRSAGRLAAESLGGGMGVQVARGGRGRRHREGNDVRVDDFNGQGNDQSMGADGGCSYKEFFACNPKEYDGKGGAVVLTRWIEKMKNMHDMSGCSIDQKVKYTTGLFVGKALTWWNSQIHTLSQEVTIRGMVAATESKTMQKAVQISGTLTDEAVRNGSFKKVEKRGNVGEPSKDKNGRDDNKRTGTGNVFAITVNPVGRENVGA</sequence>
<keyword evidence="2" id="KW-0808">Transferase</keyword>
<gene>
    <name evidence="2" type="ORF">Tci_612460</name>
</gene>